<dbReference type="InterPro" id="IPR002109">
    <property type="entry name" value="Glutaredoxin"/>
</dbReference>
<keyword evidence="4" id="KW-1185">Reference proteome</keyword>
<organism evidence="3 4">
    <name type="scientific">Pendulispora rubella</name>
    <dbReference type="NCBI Taxonomy" id="2741070"/>
    <lineage>
        <taxon>Bacteria</taxon>
        <taxon>Pseudomonadati</taxon>
        <taxon>Myxococcota</taxon>
        <taxon>Myxococcia</taxon>
        <taxon>Myxococcales</taxon>
        <taxon>Sorangiineae</taxon>
        <taxon>Pendulisporaceae</taxon>
        <taxon>Pendulispora</taxon>
    </lineage>
</organism>
<reference evidence="3" key="1">
    <citation type="submission" date="2021-12" db="EMBL/GenBank/DDBJ databases">
        <title>Discovery of the Pendulisporaceae a myxobacterial family with distinct sporulation behavior and unique specialized metabolism.</title>
        <authorList>
            <person name="Garcia R."/>
            <person name="Popoff A."/>
            <person name="Bader C.D."/>
            <person name="Loehr J."/>
            <person name="Walesch S."/>
            <person name="Walt C."/>
            <person name="Boldt J."/>
            <person name="Bunk B."/>
            <person name="Haeckl F.J.F.P.J."/>
            <person name="Gunesch A.P."/>
            <person name="Birkelbach J."/>
            <person name="Nuebel U."/>
            <person name="Pietschmann T."/>
            <person name="Bach T."/>
            <person name="Mueller R."/>
        </authorList>
    </citation>
    <scope>NUCLEOTIDE SEQUENCE</scope>
    <source>
        <strain evidence="3">MSr11367</strain>
    </source>
</reference>
<dbReference type="RefSeq" id="WP_394832036.1">
    <property type="nucleotide sequence ID" value="NZ_CP089929.1"/>
</dbReference>
<evidence type="ECO:0000259" key="2">
    <source>
        <dbReference type="Pfam" id="PF00462"/>
    </source>
</evidence>
<dbReference type="EMBL" id="CP089983">
    <property type="protein sequence ID" value="WXB02408.1"/>
    <property type="molecule type" value="Genomic_DNA"/>
</dbReference>
<dbReference type="CDD" id="cd02976">
    <property type="entry name" value="NrdH"/>
    <property type="match status" value="1"/>
</dbReference>
<dbReference type="Proteomes" id="UP001374803">
    <property type="component" value="Chromosome"/>
</dbReference>
<dbReference type="SUPFAM" id="SSF52833">
    <property type="entry name" value="Thioredoxin-like"/>
    <property type="match status" value="1"/>
</dbReference>
<sequence>MKPSVPFFRLVLLLAPLLLVMGLAVTGCKKRGGDVSADKAAASETVPFTVSDASEGLLLTWIDEHGDFHVEQRAADVPLVGRDAVRVVDPSRDEGTHPERIYVADLRTAQPDGNYLVKPMTKAQFDDMAVARRKGKSALLEPKAPSEQGAQPGQPPGPVAPSGGGEPSDPNARPAVIIYGAEWCGPCHQAAAYLRKKGIPFVEKNIEADRDAAREMHAKLAKAGLHDGSIPVLDVRGKMMVGFNPRAVDEALGAAM</sequence>
<gene>
    <name evidence="3" type="ORF">LVJ94_36520</name>
</gene>
<proteinExistence type="predicted"/>
<evidence type="ECO:0000313" key="4">
    <source>
        <dbReference type="Proteomes" id="UP001374803"/>
    </source>
</evidence>
<dbReference type="InterPro" id="IPR036249">
    <property type="entry name" value="Thioredoxin-like_sf"/>
</dbReference>
<accession>A0ABZ2KUQ5</accession>
<feature type="domain" description="Glutaredoxin" evidence="2">
    <location>
        <begin position="176"/>
        <end position="238"/>
    </location>
</feature>
<evidence type="ECO:0000313" key="3">
    <source>
        <dbReference type="EMBL" id="WXB02408.1"/>
    </source>
</evidence>
<dbReference type="PROSITE" id="PS51257">
    <property type="entry name" value="PROKAR_LIPOPROTEIN"/>
    <property type="match status" value="1"/>
</dbReference>
<evidence type="ECO:0000256" key="1">
    <source>
        <dbReference type="SAM" id="MobiDB-lite"/>
    </source>
</evidence>
<feature type="region of interest" description="Disordered" evidence="1">
    <location>
        <begin position="134"/>
        <end position="172"/>
    </location>
</feature>
<dbReference type="Gene3D" id="3.40.30.10">
    <property type="entry name" value="Glutaredoxin"/>
    <property type="match status" value="1"/>
</dbReference>
<dbReference type="PROSITE" id="PS51354">
    <property type="entry name" value="GLUTAREDOXIN_2"/>
    <property type="match status" value="1"/>
</dbReference>
<protein>
    <submittedName>
        <fullName evidence="3">NrdH-redoxin</fullName>
    </submittedName>
</protein>
<name>A0ABZ2KUQ5_9BACT</name>
<dbReference type="Pfam" id="PF00462">
    <property type="entry name" value="Glutaredoxin"/>
    <property type="match status" value="1"/>
</dbReference>